<name>A0AAD7T0W0_9TELE</name>
<evidence type="ECO:0000313" key="2">
    <source>
        <dbReference type="EMBL" id="KAJ8412370.1"/>
    </source>
</evidence>
<keyword evidence="3" id="KW-1185">Reference proteome</keyword>
<protein>
    <submittedName>
        <fullName evidence="2">Uncharacterized protein</fullName>
    </submittedName>
</protein>
<accession>A0AAD7T0W0</accession>
<feature type="region of interest" description="Disordered" evidence="1">
    <location>
        <begin position="1"/>
        <end position="85"/>
    </location>
</feature>
<comment type="caution">
    <text evidence="2">The sequence shown here is derived from an EMBL/GenBank/DDBJ whole genome shotgun (WGS) entry which is preliminary data.</text>
</comment>
<sequence length="85" mass="9415">MQRAYQALPRPSATIRGGGPTHSPPKTQLAERKVAALSPQHHRQRRRRHSTPPVNPLGNGGYPATSEIASGTPQYDFTRVTRFED</sequence>
<evidence type="ECO:0000313" key="3">
    <source>
        <dbReference type="Proteomes" id="UP001221898"/>
    </source>
</evidence>
<proteinExistence type="predicted"/>
<dbReference type="Proteomes" id="UP001221898">
    <property type="component" value="Unassembled WGS sequence"/>
</dbReference>
<evidence type="ECO:0000256" key="1">
    <source>
        <dbReference type="SAM" id="MobiDB-lite"/>
    </source>
</evidence>
<dbReference type="AlphaFoldDB" id="A0AAD7T0W0"/>
<reference evidence="2" key="1">
    <citation type="journal article" date="2023" name="Science">
        <title>Genome structures resolve the early diversification of teleost fishes.</title>
        <authorList>
            <person name="Parey E."/>
            <person name="Louis A."/>
            <person name="Montfort J."/>
            <person name="Bouchez O."/>
            <person name="Roques C."/>
            <person name="Iampietro C."/>
            <person name="Lluch J."/>
            <person name="Castinel A."/>
            <person name="Donnadieu C."/>
            <person name="Desvignes T."/>
            <person name="Floi Bucao C."/>
            <person name="Jouanno E."/>
            <person name="Wen M."/>
            <person name="Mejri S."/>
            <person name="Dirks R."/>
            <person name="Jansen H."/>
            <person name="Henkel C."/>
            <person name="Chen W.J."/>
            <person name="Zahm M."/>
            <person name="Cabau C."/>
            <person name="Klopp C."/>
            <person name="Thompson A.W."/>
            <person name="Robinson-Rechavi M."/>
            <person name="Braasch I."/>
            <person name="Lecointre G."/>
            <person name="Bobe J."/>
            <person name="Postlethwait J.H."/>
            <person name="Berthelot C."/>
            <person name="Roest Crollius H."/>
            <person name="Guiguen Y."/>
        </authorList>
    </citation>
    <scope>NUCLEOTIDE SEQUENCE</scope>
    <source>
        <strain evidence="2">NC1722</strain>
    </source>
</reference>
<feature type="compositionally biased region" description="Basic residues" evidence="1">
    <location>
        <begin position="40"/>
        <end position="50"/>
    </location>
</feature>
<organism evidence="2 3">
    <name type="scientific">Aldrovandia affinis</name>
    <dbReference type="NCBI Taxonomy" id="143900"/>
    <lineage>
        <taxon>Eukaryota</taxon>
        <taxon>Metazoa</taxon>
        <taxon>Chordata</taxon>
        <taxon>Craniata</taxon>
        <taxon>Vertebrata</taxon>
        <taxon>Euteleostomi</taxon>
        <taxon>Actinopterygii</taxon>
        <taxon>Neopterygii</taxon>
        <taxon>Teleostei</taxon>
        <taxon>Notacanthiformes</taxon>
        <taxon>Halosauridae</taxon>
        <taxon>Aldrovandia</taxon>
    </lineage>
</organism>
<gene>
    <name evidence="2" type="ORF">AAFF_G00127060</name>
</gene>
<dbReference type="EMBL" id="JAINUG010000019">
    <property type="protein sequence ID" value="KAJ8412370.1"/>
    <property type="molecule type" value="Genomic_DNA"/>
</dbReference>